<comment type="caution">
    <text evidence="1">The sequence shown here is derived from an EMBL/GenBank/DDBJ whole genome shotgun (WGS) entry which is preliminary data.</text>
</comment>
<reference evidence="1" key="1">
    <citation type="journal article" date="2020" name="mSystems">
        <title>Genome- and Community-Level Interaction Insights into Carbon Utilization and Element Cycling Functions of Hydrothermarchaeota in Hydrothermal Sediment.</title>
        <authorList>
            <person name="Zhou Z."/>
            <person name="Liu Y."/>
            <person name="Xu W."/>
            <person name="Pan J."/>
            <person name="Luo Z.H."/>
            <person name="Li M."/>
        </authorList>
    </citation>
    <scope>NUCLEOTIDE SEQUENCE [LARGE SCALE GENOMIC DNA]</scope>
    <source>
        <strain evidence="1">SpSt-1</strain>
    </source>
</reference>
<evidence type="ECO:0000313" key="1">
    <source>
        <dbReference type="EMBL" id="HHR96688.1"/>
    </source>
</evidence>
<gene>
    <name evidence="1" type="ORF">ENL47_07800</name>
</gene>
<dbReference type="EMBL" id="DRUB01000150">
    <property type="protein sequence ID" value="HHR96688.1"/>
    <property type="molecule type" value="Genomic_DNA"/>
</dbReference>
<organism evidence="1">
    <name type="scientific">Ignisphaera aggregans</name>
    <dbReference type="NCBI Taxonomy" id="334771"/>
    <lineage>
        <taxon>Archaea</taxon>
        <taxon>Thermoproteota</taxon>
        <taxon>Thermoprotei</taxon>
        <taxon>Desulfurococcales</taxon>
        <taxon>Desulfurococcaceae</taxon>
        <taxon>Ignisphaera</taxon>
    </lineage>
</organism>
<sequence length="217" mass="25080">MKVYDAITLIIKAVNDQVSNCLRYNLNCLDPPCITSGQLDSYGLKSYSSKASFWRAIESIVSKYNGVVVFRGRFGVFKLLIVHSIEESYRIENTSIYVDSLDCEYVNCSIVPKTHSLRIYLEGSYSDRVIFRMNIITLLKLAISENPYFRECLERFSEEPFKESNIIHIASCSLGVLSKHRIIYDILFNRYPKNIIEVLRHIPVLRNILIPLPHYKG</sequence>
<dbReference type="AlphaFoldDB" id="A0A7C5UVD7"/>
<name>A0A7C5UVD7_9CREN</name>
<proteinExistence type="predicted"/>
<protein>
    <submittedName>
        <fullName evidence="1">Uncharacterized protein</fullName>
    </submittedName>
</protein>
<accession>A0A7C5UVD7</accession>